<name>A0A328EAV9_9ASTE</name>
<dbReference type="EMBL" id="NQVE01000015">
    <property type="protein sequence ID" value="RAL53798.1"/>
    <property type="molecule type" value="Genomic_DNA"/>
</dbReference>
<protein>
    <recommendedName>
        <fullName evidence="6">MHD1 domain-containing protein</fullName>
    </recommendedName>
</protein>
<proteinExistence type="predicted"/>
<feature type="region of interest" description="Disordered" evidence="1">
    <location>
        <begin position="97"/>
        <end position="116"/>
    </location>
</feature>
<evidence type="ECO:0000313" key="4">
    <source>
        <dbReference type="EMBL" id="RAL53798.1"/>
    </source>
</evidence>
<dbReference type="InterPro" id="IPR014770">
    <property type="entry name" value="Munc13_1"/>
</dbReference>
<organism evidence="4 5">
    <name type="scientific">Cuscuta australis</name>
    <dbReference type="NCBI Taxonomy" id="267555"/>
    <lineage>
        <taxon>Eukaryota</taxon>
        <taxon>Viridiplantae</taxon>
        <taxon>Streptophyta</taxon>
        <taxon>Embryophyta</taxon>
        <taxon>Tracheophyta</taxon>
        <taxon>Spermatophyta</taxon>
        <taxon>Magnoliopsida</taxon>
        <taxon>eudicotyledons</taxon>
        <taxon>Gunneridae</taxon>
        <taxon>Pentapetalae</taxon>
        <taxon>asterids</taxon>
        <taxon>lamiids</taxon>
        <taxon>Solanales</taxon>
        <taxon>Convolvulaceae</taxon>
        <taxon>Cuscuteae</taxon>
        <taxon>Cuscuta</taxon>
        <taxon>Cuscuta subgen. Grammica</taxon>
        <taxon>Cuscuta sect. Cleistogrammica</taxon>
    </lineage>
</organism>
<feature type="domain" description="MHD1" evidence="2">
    <location>
        <begin position="674"/>
        <end position="815"/>
    </location>
</feature>
<sequence>MEEGNWIELVQRYRRDRRVLLNFLLSGTLIKKVVMPPGAVSLEDVDLDQVSVDYVLNCVKKGGMLELAEAIRDYHDSTLFPNVNNVGAASEFFLATNPESSGSPPRRVPPPAPAVTPLPILPSLSNEEPLDSESVEEQFALSKTQSLKSSQARELTVDDIEDFDDVDDLAEIDSRRYSRRVLNDATDLMPGLPSFATGISDHDLQETAYEVLLAAAGASGGLIVPSREKKKDRKIKLMHKLGRNKSDHGVTRPQHSNGLVSLLETMRTQMEISEAMDIRTREGLLNAMVGKVGKRMDTLLVPLELLCCISRTEFSDKKAYIKWQKRQLNMLEEGLVNHPAVGFGESGRKANELRVLLAKIEESESLPTPAGDLQRSECLRSLREVAIPLAERPARGDLTGEVCHWADGYHLNVKLYEKLLLSVFDVLDEGKLTEEVEEILELFKSTWRVLGITETIHYTCYAWVLCRQFVITSERGILLHAIEQLKKIPLKEQRGPQERLHLKSLQCRIESDNGYQELTFIQSFLVPIKKWADRQLEDYHLHYAEGSAMMETTLVVAMLARRLLLEEPELAMQDILNTDSEQIEFYISSSTKYAFARVLQDAETMSDATDEHPLALLAEQTKKLLLKDKTFYMPILKQRHHNAAAVSASLLHKLYGIKLKPFLDSAEHLSEDVVAVFPAADSLEQYIMEIIVQTCEERAADVYCRKLNLYKIETISSTLVLRWVNSQLGRILGWVERAALQEKWGPVSSQQRYGSSIIEVYRIVEETVDQLFALGVPMRSEELISLFRGIDNAFQLYAKHVVEQLANKEDITPPVPILTRYSREHGIKAFVKKELRDTKLPDNRKSSDINVLSTSTLCIQLNTLHYAISQLTKLEDSIWERWSRRKQHDKITKKPTDVGTKNSVQKSTFDGSRKDINAAIDQICEFTGEKFFALFCRALFCILTIHLYLFTCSSYTGTKIIFWDLREPFIDNLYKPTVTQSRFEALMDPLDTVLNELCDVIMEPMRDRVVTGLLHASLDGLLRVILDGGPSRIFHPSDAKLLEEDLEVLKEFFISGGDGLPRGVVENQVAHVRQVIKLHAYETRELIEDLKSASEVEMHGGRGKLGADTKTLLRVLCHRGDSEASQFVKKQFKIPKSTS</sequence>
<evidence type="ECO:0000313" key="5">
    <source>
        <dbReference type="Proteomes" id="UP000249390"/>
    </source>
</evidence>
<feature type="domain" description="MHD2" evidence="3">
    <location>
        <begin position="980"/>
        <end position="1090"/>
    </location>
</feature>
<dbReference type="Proteomes" id="UP000249390">
    <property type="component" value="Unassembled WGS sequence"/>
</dbReference>
<feature type="compositionally biased region" description="Pro residues" evidence="1">
    <location>
        <begin position="106"/>
        <end position="116"/>
    </location>
</feature>
<dbReference type="PANTHER" id="PTHR31280">
    <property type="entry name" value="PROTEIN UNC-13 HOMOLOG"/>
    <property type="match status" value="1"/>
</dbReference>
<dbReference type="InterPro" id="IPR057984">
    <property type="entry name" value="PATROL1_C"/>
</dbReference>
<gene>
    <name evidence="4" type="ORF">DM860_004269</name>
</gene>
<dbReference type="InterPro" id="IPR008528">
    <property type="entry name" value="unc-13_homologue"/>
</dbReference>
<evidence type="ECO:0000259" key="3">
    <source>
        <dbReference type="PROSITE" id="PS51259"/>
    </source>
</evidence>
<dbReference type="PROSITE" id="PS51259">
    <property type="entry name" value="MHD2"/>
    <property type="match status" value="1"/>
</dbReference>
<reference evidence="4 5" key="1">
    <citation type="submission" date="2018-06" db="EMBL/GenBank/DDBJ databases">
        <title>The Genome of Cuscuta australis (Dodder) Provides Insight into the Evolution of Plant Parasitism.</title>
        <authorList>
            <person name="Liu H."/>
        </authorList>
    </citation>
    <scope>NUCLEOTIDE SEQUENCE [LARGE SCALE GENOMIC DNA]</scope>
    <source>
        <strain evidence="5">cv. Yunnan</strain>
        <tissue evidence="4">Vines</tissue>
    </source>
</reference>
<dbReference type="Gene3D" id="1.10.357.50">
    <property type="match status" value="1"/>
</dbReference>
<dbReference type="AlphaFoldDB" id="A0A328EAV9"/>
<dbReference type="PANTHER" id="PTHR31280:SF2">
    <property type="entry name" value="PROTEIN UNC-13 HOMOLOG"/>
    <property type="match status" value="1"/>
</dbReference>
<comment type="caution">
    <text evidence="4">The sequence shown here is derived from an EMBL/GenBank/DDBJ whole genome shotgun (WGS) entry which is preliminary data.</text>
</comment>
<dbReference type="Pfam" id="PF25761">
    <property type="entry name" value="TPR_PATROL1"/>
    <property type="match status" value="2"/>
</dbReference>
<dbReference type="InterPro" id="IPR014772">
    <property type="entry name" value="Munc13_dom-2"/>
</dbReference>
<evidence type="ECO:0000256" key="1">
    <source>
        <dbReference type="SAM" id="MobiDB-lite"/>
    </source>
</evidence>
<accession>A0A328EAV9</accession>
<keyword evidence="5" id="KW-1185">Reference proteome</keyword>
<evidence type="ECO:0008006" key="6">
    <source>
        <dbReference type="Google" id="ProtNLM"/>
    </source>
</evidence>
<evidence type="ECO:0000259" key="2">
    <source>
        <dbReference type="PROSITE" id="PS51258"/>
    </source>
</evidence>
<dbReference type="PROSITE" id="PS51258">
    <property type="entry name" value="MHD1"/>
    <property type="match status" value="1"/>
</dbReference>